<protein>
    <submittedName>
        <fullName evidence="1">Uncharacterized protein</fullName>
    </submittedName>
</protein>
<proteinExistence type="predicted"/>
<keyword evidence="2" id="KW-1185">Reference proteome</keyword>
<sequence>MPGSDQLYRKYLHEVSEKDIATISSSMKDRPISITVDESPELRGRPAVAVLATFYDDDLPELLQQCNAVSIGMLIQTARQKVGKALGDVAVLCSDSASYRQKLHKDLQLSSPEFKALHFKDPCHLLNNALEDGIKTSSFKVVQDFVVHFPTLLKSSRELRRKFGLVCVAMGMTIKSLKTVCPSRRFSFYEALEDVLDYWRAILSFLRSDDAKGKKCEKLKTLVSSPEGVHDLLIKLRFLKSNSCAVISILKESEAESTLVHQVYPILGVRLRALLSQWRDPSEMFTSDVETLLDLLDGNDRSTTVADLHGYYAAVAEKWSQTVERNLCDALQYTSESFWYSVQIVNPNVKLELPRAFETYAPIFKLVFLENDDMSQLMSDFANYQSYEITNIVEPLSFWRLHTVPWPVLPRCALRLLALPVSSANVERAFSMLRVINRKERASISDRNLLKYACVYYNKL</sequence>
<accession>A0AC60R1W2</accession>
<reference evidence="1 2" key="1">
    <citation type="journal article" date="2020" name="Cell">
        <title>Large-Scale Comparative Analyses of Tick Genomes Elucidate Their Genetic Diversity and Vector Capacities.</title>
        <authorList>
            <consortium name="Tick Genome and Microbiome Consortium (TIGMIC)"/>
            <person name="Jia N."/>
            <person name="Wang J."/>
            <person name="Shi W."/>
            <person name="Du L."/>
            <person name="Sun Y."/>
            <person name="Zhan W."/>
            <person name="Jiang J.F."/>
            <person name="Wang Q."/>
            <person name="Zhang B."/>
            <person name="Ji P."/>
            <person name="Bell-Sakyi L."/>
            <person name="Cui X.M."/>
            <person name="Yuan T.T."/>
            <person name="Jiang B.G."/>
            <person name="Yang W.F."/>
            <person name="Lam T.T."/>
            <person name="Chang Q.C."/>
            <person name="Ding S.J."/>
            <person name="Wang X.J."/>
            <person name="Zhu J.G."/>
            <person name="Ruan X.D."/>
            <person name="Zhao L."/>
            <person name="Wei J.T."/>
            <person name="Ye R.Z."/>
            <person name="Que T.C."/>
            <person name="Du C.H."/>
            <person name="Zhou Y.H."/>
            <person name="Cheng J.X."/>
            <person name="Dai P.F."/>
            <person name="Guo W.B."/>
            <person name="Han X.H."/>
            <person name="Huang E.J."/>
            <person name="Li L.F."/>
            <person name="Wei W."/>
            <person name="Gao Y.C."/>
            <person name="Liu J.Z."/>
            <person name="Shao H.Z."/>
            <person name="Wang X."/>
            <person name="Wang C.C."/>
            <person name="Yang T.C."/>
            <person name="Huo Q.B."/>
            <person name="Li W."/>
            <person name="Chen H.Y."/>
            <person name="Chen S.E."/>
            <person name="Zhou L.G."/>
            <person name="Ni X.B."/>
            <person name="Tian J.H."/>
            <person name="Sheng Y."/>
            <person name="Liu T."/>
            <person name="Pan Y.S."/>
            <person name="Xia L.Y."/>
            <person name="Li J."/>
            <person name="Zhao F."/>
            <person name="Cao W.C."/>
        </authorList>
    </citation>
    <scope>NUCLEOTIDE SEQUENCE [LARGE SCALE GENOMIC DNA]</scope>
    <source>
        <strain evidence="1">Iper-2018</strain>
    </source>
</reference>
<comment type="caution">
    <text evidence="1">The sequence shown here is derived from an EMBL/GenBank/DDBJ whole genome shotgun (WGS) entry which is preliminary data.</text>
</comment>
<evidence type="ECO:0000313" key="1">
    <source>
        <dbReference type="EMBL" id="KAG0445401.1"/>
    </source>
</evidence>
<gene>
    <name evidence="1" type="ORF">HPB47_015775</name>
</gene>
<dbReference type="Proteomes" id="UP000805193">
    <property type="component" value="Unassembled WGS sequence"/>
</dbReference>
<organism evidence="1 2">
    <name type="scientific">Ixodes persulcatus</name>
    <name type="common">Taiga tick</name>
    <dbReference type="NCBI Taxonomy" id="34615"/>
    <lineage>
        <taxon>Eukaryota</taxon>
        <taxon>Metazoa</taxon>
        <taxon>Ecdysozoa</taxon>
        <taxon>Arthropoda</taxon>
        <taxon>Chelicerata</taxon>
        <taxon>Arachnida</taxon>
        <taxon>Acari</taxon>
        <taxon>Parasitiformes</taxon>
        <taxon>Ixodida</taxon>
        <taxon>Ixodoidea</taxon>
        <taxon>Ixodidae</taxon>
        <taxon>Ixodinae</taxon>
        <taxon>Ixodes</taxon>
    </lineage>
</organism>
<evidence type="ECO:0000313" key="2">
    <source>
        <dbReference type="Proteomes" id="UP000805193"/>
    </source>
</evidence>
<dbReference type="EMBL" id="JABSTQ010000444">
    <property type="protein sequence ID" value="KAG0445401.1"/>
    <property type="molecule type" value="Genomic_DNA"/>
</dbReference>
<name>A0AC60R1W2_IXOPE</name>